<proteinExistence type="predicted"/>
<gene>
    <name evidence="2" type="ORF">SS37A_26720</name>
</gene>
<evidence type="ECO:0000313" key="2">
    <source>
        <dbReference type="EMBL" id="BDV35143.1"/>
    </source>
</evidence>
<feature type="region of interest" description="Disordered" evidence="1">
    <location>
        <begin position="119"/>
        <end position="138"/>
    </location>
</feature>
<keyword evidence="3" id="KW-1185">Reference proteome</keyword>
<dbReference type="RefSeq" id="WP_281928497.1">
    <property type="nucleotide sequence ID" value="NZ_AP027142.1"/>
</dbReference>
<accession>A0ABN6VHG7</accession>
<feature type="compositionally biased region" description="Pro residues" evidence="1">
    <location>
        <begin position="125"/>
        <end position="138"/>
    </location>
</feature>
<evidence type="ECO:0000256" key="1">
    <source>
        <dbReference type="SAM" id="MobiDB-lite"/>
    </source>
</evidence>
<sequence>MAKKKPQASKTPSAGLVVAVGLACGAAGYFLGKNSASVEHGLSALVSAEKPAAPAAKTAPEQKRAEAPGAIKPAEKSELSRLLKGATAKPAEPKGAVENVPTPPAKPDLAARGEPLKLEDAEPASPRPNPTQPDFPHPPAPIAFTFLNKEISQSGDAGARVTLSLNFENLAGKAIRAFEGVMKLTDQQDRAVYSTKIAVSALISGGGAIRWDEQIDAGKLDDKGRRLVSEDRENLKAVFLVKKVFFADGSVRTFDARG</sequence>
<protein>
    <submittedName>
        <fullName evidence="2">Uncharacterized protein</fullName>
    </submittedName>
</protein>
<evidence type="ECO:0000313" key="3">
    <source>
        <dbReference type="Proteomes" id="UP001317629"/>
    </source>
</evidence>
<organism evidence="2 3">
    <name type="scientific">Methylocystis iwaonis</name>
    <dbReference type="NCBI Taxonomy" id="2885079"/>
    <lineage>
        <taxon>Bacteria</taxon>
        <taxon>Pseudomonadati</taxon>
        <taxon>Pseudomonadota</taxon>
        <taxon>Alphaproteobacteria</taxon>
        <taxon>Hyphomicrobiales</taxon>
        <taxon>Methylocystaceae</taxon>
        <taxon>Methylocystis</taxon>
    </lineage>
</organism>
<dbReference type="Proteomes" id="UP001317629">
    <property type="component" value="Chromosome"/>
</dbReference>
<reference evidence="2 3" key="1">
    <citation type="journal article" date="2023" name="Int. J. Syst. Evol. Microbiol.">
        <title>Methylocystis iwaonis sp. nov., a type II methane-oxidizing bacterium from surface soil of a rice paddy field in Japan, and emended description of the genus Methylocystis (ex Whittenbury et al. 1970) Bowman et al. 1993.</title>
        <authorList>
            <person name="Kaise H."/>
            <person name="Sawadogo J.B."/>
            <person name="Alam M.S."/>
            <person name="Ueno C."/>
            <person name="Dianou D."/>
            <person name="Shinjo R."/>
            <person name="Asakawa S."/>
        </authorList>
    </citation>
    <scope>NUCLEOTIDE SEQUENCE [LARGE SCALE GENOMIC DNA]</scope>
    <source>
        <strain evidence="2 3">SS37A-Re</strain>
    </source>
</reference>
<feature type="region of interest" description="Disordered" evidence="1">
    <location>
        <begin position="49"/>
        <end position="110"/>
    </location>
</feature>
<name>A0ABN6VHG7_9HYPH</name>
<dbReference type="EMBL" id="AP027142">
    <property type="protein sequence ID" value="BDV35143.1"/>
    <property type="molecule type" value="Genomic_DNA"/>
</dbReference>
<dbReference type="PROSITE" id="PS51257">
    <property type="entry name" value="PROKAR_LIPOPROTEIN"/>
    <property type="match status" value="1"/>
</dbReference>
<feature type="compositionally biased region" description="Low complexity" evidence="1">
    <location>
        <begin position="49"/>
        <end position="59"/>
    </location>
</feature>